<dbReference type="EMBL" id="AKHW03002051">
    <property type="protein sequence ID" value="KYO40237.1"/>
    <property type="molecule type" value="Genomic_DNA"/>
</dbReference>
<comment type="caution">
    <text evidence="2">The sequence shown here is derived from an EMBL/GenBank/DDBJ whole genome shotgun (WGS) entry which is preliminary data.</text>
</comment>
<name>A0A151NTM8_ALLMI</name>
<feature type="region of interest" description="Disordered" evidence="1">
    <location>
        <begin position="165"/>
        <end position="204"/>
    </location>
</feature>
<accession>A0A151NTM8</accession>
<sequence>MSCVEYEGGPEAAVVLSWCWVEMPFFQGWAVAGMRGSTAGSPPPQALDSLAPGRPLQDAGMHGAWLEAQARGEGAALPAWGTSPPCWQVRAPLDWDLACRAGQDPITQLPSGPWHPEISAGSQLEEDSGCGEAEAQELLLAGLDDEWGSQGNSILLPGTDATLFLPASPHGTGTASGSKRANPGGCSPQPRKKQRGEAQPGAAQLLGLPGGGALLAPPVLPPLPLPAWPGPHQPAWPVRSRLVPHGHLALLLPIQLPSPPCQRQQAPATPLPPQHPSARPDSPSALLNTCLLLRALRWSLTTTALA</sequence>
<keyword evidence="3" id="KW-1185">Reference proteome</keyword>
<evidence type="ECO:0000313" key="2">
    <source>
        <dbReference type="EMBL" id="KYO40237.1"/>
    </source>
</evidence>
<evidence type="ECO:0000256" key="1">
    <source>
        <dbReference type="SAM" id="MobiDB-lite"/>
    </source>
</evidence>
<proteinExistence type="predicted"/>
<feature type="region of interest" description="Disordered" evidence="1">
    <location>
        <begin position="259"/>
        <end position="283"/>
    </location>
</feature>
<evidence type="ECO:0000313" key="3">
    <source>
        <dbReference type="Proteomes" id="UP000050525"/>
    </source>
</evidence>
<protein>
    <submittedName>
        <fullName evidence="2">Uncharacterized protein</fullName>
    </submittedName>
</protein>
<dbReference type="AlphaFoldDB" id="A0A151NTM8"/>
<gene>
    <name evidence="2" type="ORF">Y1Q_0019432</name>
</gene>
<organism evidence="2 3">
    <name type="scientific">Alligator mississippiensis</name>
    <name type="common">American alligator</name>
    <dbReference type="NCBI Taxonomy" id="8496"/>
    <lineage>
        <taxon>Eukaryota</taxon>
        <taxon>Metazoa</taxon>
        <taxon>Chordata</taxon>
        <taxon>Craniata</taxon>
        <taxon>Vertebrata</taxon>
        <taxon>Euteleostomi</taxon>
        <taxon>Archelosauria</taxon>
        <taxon>Archosauria</taxon>
        <taxon>Crocodylia</taxon>
        <taxon>Alligatoridae</taxon>
        <taxon>Alligatorinae</taxon>
        <taxon>Alligator</taxon>
    </lineage>
</organism>
<reference evidence="2 3" key="1">
    <citation type="journal article" date="2012" name="Genome Biol.">
        <title>Sequencing three crocodilian genomes to illuminate the evolution of archosaurs and amniotes.</title>
        <authorList>
            <person name="St John J.A."/>
            <person name="Braun E.L."/>
            <person name="Isberg S.R."/>
            <person name="Miles L.G."/>
            <person name="Chong A.Y."/>
            <person name="Gongora J."/>
            <person name="Dalzell P."/>
            <person name="Moran C."/>
            <person name="Bed'hom B."/>
            <person name="Abzhanov A."/>
            <person name="Burgess S.C."/>
            <person name="Cooksey A.M."/>
            <person name="Castoe T.A."/>
            <person name="Crawford N.G."/>
            <person name="Densmore L.D."/>
            <person name="Drew J.C."/>
            <person name="Edwards S.V."/>
            <person name="Faircloth B.C."/>
            <person name="Fujita M.K."/>
            <person name="Greenwold M.J."/>
            <person name="Hoffmann F.G."/>
            <person name="Howard J.M."/>
            <person name="Iguchi T."/>
            <person name="Janes D.E."/>
            <person name="Khan S.Y."/>
            <person name="Kohno S."/>
            <person name="de Koning A.J."/>
            <person name="Lance S.L."/>
            <person name="McCarthy F.M."/>
            <person name="McCormack J.E."/>
            <person name="Merchant M.E."/>
            <person name="Peterson D.G."/>
            <person name="Pollock D.D."/>
            <person name="Pourmand N."/>
            <person name="Raney B.J."/>
            <person name="Roessler K.A."/>
            <person name="Sanford J.R."/>
            <person name="Sawyer R.H."/>
            <person name="Schmidt C.J."/>
            <person name="Triplett E.W."/>
            <person name="Tuberville T.D."/>
            <person name="Venegas-Anaya M."/>
            <person name="Howard J.T."/>
            <person name="Jarvis E.D."/>
            <person name="Guillette L.J.Jr."/>
            <person name="Glenn T.C."/>
            <person name="Green R.E."/>
            <person name="Ray D.A."/>
        </authorList>
    </citation>
    <scope>NUCLEOTIDE SEQUENCE [LARGE SCALE GENOMIC DNA]</scope>
    <source>
        <strain evidence="2">KSC_2009_1</strain>
    </source>
</reference>
<dbReference type="Proteomes" id="UP000050525">
    <property type="component" value="Unassembled WGS sequence"/>
</dbReference>